<dbReference type="GO" id="GO:0016592">
    <property type="term" value="C:mediator complex"/>
    <property type="evidence" value="ECO:0007669"/>
    <property type="project" value="InterPro"/>
</dbReference>
<gene>
    <name evidence="6" type="primary">MED10</name>
    <name evidence="7" type="ORF">T459_34382</name>
</gene>
<dbReference type="STRING" id="4072.A0A2G2XW76"/>
<evidence type="ECO:0000256" key="1">
    <source>
        <dbReference type="ARBA" id="ARBA00004123"/>
    </source>
</evidence>
<evidence type="ECO:0000256" key="3">
    <source>
        <dbReference type="ARBA" id="ARBA00023015"/>
    </source>
</evidence>
<comment type="caution">
    <text evidence="7">The sequence shown here is derived from an EMBL/GenBank/DDBJ whole genome shotgun (WGS) entry which is preliminary data.</text>
</comment>
<organism evidence="7 8">
    <name type="scientific">Capsicum annuum</name>
    <name type="common">Capsicum pepper</name>
    <dbReference type="NCBI Taxonomy" id="4072"/>
    <lineage>
        <taxon>Eukaryota</taxon>
        <taxon>Viridiplantae</taxon>
        <taxon>Streptophyta</taxon>
        <taxon>Embryophyta</taxon>
        <taxon>Tracheophyta</taxon>
        <taxon>Spermatophyta</taxon>
        <taxon>Magnoliopsida</taxon>
        <taxon>eudicotyledons</taxon>
        <taxon>Gunneridae</taxon>
        <taxon>Pentapetalae</taxon>
        <taxon>asterids</taxon>
        <taxon>lamiids</taxon>
        <taxon>Solanales</taxon>
        <taxon>Solanaceae</taxon>
        <taxon>Solanoideae</taxon>
        <taxon>Capsiceae</taxon>
        <taxon>Capsicum</taxon>
    </lineage>
</organism>
<comment type="function">
    <text evidence="6">Component of the Mediator complex, a coactivator involved in the regulated transcription of nearly all RNA polymerase II-dependent genes. Mediator functions as a bridge to convey information from gene-specific regulatory proteins to the basal RNA polymerase II transcription machinery. Mediator is recruited to promoters by direct interactions with regulatory proteins and serves as a scaffold for the assembly of a functional preinitiation complex with RNA polymerase II and the general transcription factors.</text>
</comment>
<keyword evidence="5 6" id="KW-0539">Nucleus</keyword>
<protein>
    <recommendedName>
        <fullName evidence="6">Mediator of RNA polymerase II transcription subunit 10</fullName>
    </recommendedName>
    <alternativeName>
        <fullName evidence="6">Mediator complex subunit 10</fullName>
    </alternativeName>
</protein>
<dbReference type="Pfam" id="PF09748">
    <property type="entry name" value="Med10"/>
    <property type="match status" value="1"/>
</dbReference>
<dbReference type="InterPro" id="IPR019145">
    <property type="entry name" value="Mediator_Med10"/>
</dbReference>
<comment type="subcellular location">
    <subcellularLocation>
        <location evidence="1 6">Nucleus</location>
    </subcellularLocation>
</comment>
<evidence type="ECO:0000256" key="2">
    <source>
        <dbReference type="ARBA" id="ARBA00005389"/>
    </source>
</evidence>
<evidence type="ECO:0000256" key="5">
    <source>
        <dbReference type="ARBA" id="ARBA00023242"/>
    </source>
</evidence>
<keyword evidence="8" id="KW-1185">Reference proteome</keyword>
<comment type="similarity">
    <text evidence="2 6">Belongs to the Mediator complex subunit 10 family.</text>
</comment>
<proteinExistence type="inferred from homology"/>
<keyword evidence="3 6" id="KW-0805">Transcription regulation</keyword>
<keyword evidence="6" id="KW-0010">Activator</keyword>
<reference evidence="7 8" key="1">
    <citation type="journal article" date="2014" name="Nat. Genet.">
        <title>Genome sequence of the hot pepper provides insights into the evolution of pungency in Capsicum species.</title>
        <authorList>
            <person name="Kim S."/>
            <person name="Park M."/>
            <person name="Yeom S.I."/>
            <person name="Kim Y.M."/>
            <person name="Lee J.M."/>
            <person name="Lee H.A."/>
            <person name="Seo E."/>
            <person name="Choi J."/>
            <person name="Cheong K."/>
            <person name="Kim K.T."/>
            <person name="Jung K."/>
            <person name="Lee G.W."/>
            <person name="Oh S.K."/>
            <person name="Bae C."/>
            <person name="Kim S.B."/>
            <person name="Lee H.Y."/>
            <person name="Kim S.Y."/>
            <person name="Kim M.S."/>
            <person name="Kang B.C."/>
            <person name="Jo Y.D."/>
            <person name="Yang H.B."/>
            <person name="Jeong H.J."/>
            <person name="Kang W.H."/>
            <person name="Kwon J.K."/>
            <person name="Shin C."/>
            <person name="Lim J.Y."/>
            <person name="Park J.H."/>
            <person name="Huh J.H."/>
            <person name="Kim J.S."/>
            <person name="Kim B.D."/>
            <person name="Cohen O."/>
            <person name="Paran I."/>
            <person name="Suh M.C."/>
            <person name="Lee S.B."/>
            <person name="Kim Y.K."/>
            <person name="Shin Y."/>
            <person name="Noh S.J."/>
            <person name="Park J."/>
            <person name="Seo Y.S."/>
            <person name="Kwon S.Y."/>
            <person name="Kim H.A."/>
            <person name="Park J.M."/>
            <person name="Kim H.J."/>
            <person name="Choi S.B."/>
            <person name="Bosland P.W."/>
            <person name="Reeves G."/>
            <person name="Jo S.H."/>
            <person name="Lee B.W."/>
            <person name="Cho H.T."/>
            <person name="Choi H.S."/>
            <person name="Lee M.S."/>
            <person name="Yu Y."/>
            <person name="Do Choi Y."/>
            <person name="Park B.S."/>
            <person name="van Deynze A."/>
            <person name="Ashrafi H."/>
            <person name="Hill T."/>
            <person name="Kim W.T."/>
            <person name="Pai H.S."/>
            <person name="Ahn H.K."/>
            <person name="Yeam I."/>
            <person name="Giovannoni J.J."/>
            <person name="Rose J.K."/>
            <person name="Sorensen I."/>
            <person name="Lee S.J."/>
            <person name="Kim R.W."/>
            <person name="Choi I.Y."/>
            <person name="Choi B.S."/>
            <person name="Lim J.S."/>
            <person name="Lee Y.H."/>
            <person name="Choi D."/>
        </authorList>
    </citation>
    <scope>NUCLEOTIDE SEQUENCE [LARGE SCALE GENOMIC DNA]</scope>
    <source>
        <strain evidence="8">cv. CM334</strain>
    </source>
</reference>
<dbReference type="Gramene" id="PHT61778">
    <property type="protein sequence ID" value="PHT61778"/>
    <property type="gene ID" value="T459_34382"/>
</dbReference>
<dbReference type="OMA" id="CHNIQVP"/>
<sequence>MDSSKQNPNQVINSIEKTLGILHYLSSNCNNVANLNNLVLELDNMVKFGEKCHNIQVPMKVLNLIDDGKNPDEFTRDVYSQQLNH</sequence>
<dbReference type="EMBL" id="AYRZ02000119">
    <property type="protein sequence ID" value="PHT61778.1"/>
    <property type="molecule type" value="Genomic_DNA"/>
</dbReference>
<accession>A0A2G2XW76</accession>
<dbReference type="GO" id="GO:0006357">
    <property type="term" value="P:regulation of transcription by RNA polymerase II"/>
    <property type="evidence" value="ECO:0007669"/>
    <property type="project" value="InterPro"/>
</dbReference>
<keyword evidence="4 6" id="KW-0804">Transcription</keyword>
<dbReference type="GO" id="GO:0003712">
    <property type="term" value="F:transcription coregulator activity"/>
    <property type="evidence" value="ECO:0007669"/>
    <property type="project" value="InterPro"/>
</dbReference>
<dbReference type="Proteomes" id="UP000222542">
    <property type="component" value="Unassembled WGS sequence"/>
</dbReference>
<evidence type="ECO:0000313" key="7">
    <source>
        <dbReference type="EMBL" id="PHT61778.1"/>
    </source>
</evidence>
<evidence type="ECO:0000256" key="4">
    <source>
        <dbReference type="ARBA" id="ARBA00023163"/>
    </source>
</evidence>
<reference evidence="7 8" key="2">
    <citation type="journal article" date="2017" name="Genome Biol.">
        <title>New reference genome sequences of hot pepper reveal the massive evolution of plant disease-resistance genes by retroduplication.</title>
        <authorList>
            <person name="Kim S."/>
            <person name="Park J."/>
            <person name="Yeom S.I."/>
            <person name="Kim Y.M."/>
            <person name="Seo E."/>
            <person name="Kim K.T."/>
            <person name="Kim M.S."/>
            <person name="Lee J.M."/>
            <person name="Cheong K."/>
            <person name="Shin H.S."/>
            <person name="Kim S.B."/>
            <person name="Han K."/>
            <person name="Lee J."/>
            <person name="Park M."/>
            <person name="Lee H.A."/>
            <person name="Lee H.Y."/>
            <person name="Lee Y."/>
            <person name="Oh S."/>
            <person name="Lee J.H."/>
            <person name="Choi E."/>
            <person name="Choi E."/>
            <person name="Lee S.E."/>
            <person name="Jeon J."/>
            <person name="Kim H."/>
            <person name="Choi G."/>
            <person name="Song H."/>
            <person name="Lee J."/>
            <person name="Lee S.C."/>
            <person name="Kwon J.K."/>
            <person name="Lee H.Y."/>
            <person name="Koo N."/>
            <person name="Hong Y."/>
            <person name="Kim R.W."/>
            <person name="Kang W.H."/>
            <person name="Huh J.H."/>
            <person name="Kang B.C."/>
            <person name="Yang T.J."/>
            <person name="Lee Y.H."/>
            <person name="Bennetzen J.L."/>
            <person name="Choi D."/>
        </authorList>
    </citation>
    <scope>NUCLEOTIDE SEQUENCE [LARGE SCALE GENOMIC DNA]</scope>
    <source>
        <strain evidence="8">cv. CM334</strain>
    </source>
</reference>
<comment type="subunit">
    <text evidence="6">Component of the Mediator complex.</text>
</comment>
<dbReference type="SMR" id="A0A2G2XW76"/>
<name>A0A2G2XW76_CAPAN</name>
<evidence type="ECO:0000313" key="8">
    <source>
        <dbReference type="Proteomes" id="UP000222542"/>
    </source>
</evidence>
<evidence type="ECO:0000256" key="6">
    <source>
        <dbReference type="RuleBase" id="RU364146"/>
    </source>
</evidence>
<dbReference type="AlphaFoldDB" id="A0A2G2XW76"/>